<dbReference type="InterPro" id="IPR025846">
    <property type="entry name" value="TBL_N"/>
</dbReference>
<comment type="caution">
    <text evidence="2">The sequence shown here is derived from an EMBL/GenBank/DDBJ whole genome shotgun (WGS) entry which is preliminary data.</text>
</comment>
<dbReference type="InterPro" id="IPR029962">
    <property type="entry name" value="TBL"/>
</dbReference>
<reference evidence="2" key="1">
    <citation type="submission" date="2020-08" db="EMBL/GenBank/DDBJ databases">
        <title>Plant Genome Project.</title>
        <authorList>
            <person name="Zhang R.-G."/>
        </authorList>
    </citation>
    <scope>NUCLEOTIDE SEQUENCE</scope>
    <source>
        <strain evidence="2">WSP0</strain>
        <tissue evidence="2">Leaf</tissue>
    </source>
</reference>
<dbReference type="EMBL" id="JACTNZ010000004">
    <property type="protein sequence ID" value="KAG5551513.1"/>
    <property type="molecule type" value="Genomic_DNA"/>
</dbReference>
<evidence type="ECO:0000313" key="2">
    <source>
        <dbReference type="EMBL" id="KAG5551513.1"/>
    </source>
</evidence>
<dbReference type="Proteomes" id="UP000823749">
    <property type="component" value="Chromosome 4"/>
</dbReference>
<evidence type="ECO:0000259" key="1">
    <source>
        <dbReference type="Pfam" id="PF14416"/>
    </source>
</evidence>
<dbReference type="PANTHER" id="PTHR32285">
    <property type="entry name" value="PROTEIN TRICHOME BIREFRINGENCE-LIKE 9-RELATED"/>
    <property type="match status" value="1"/>
</dbReference>
<gene>
    <name evidence="2" type="ORF">RHGRI_009809</name>
</gene>
<organism evidence="2 3">
    <name type="scientific">Rhododendron griersonianum</name>
    <dbReference type="NCBI Taxonomy" id="479676"/>
    <lineage>
        <taxon>Eukaryota</taxon>
        <taxon>Viridiplantae</taxon>
        <taxon>Streptophyta</taxon>
        <taxon>Embryophyta</taxon>
        <taxon>Tracheophyta</taxon>
        <taxon>Spermatophyta</taxon>
        <taxon>Magnoliopsida</taxon>
        <taxon>eudicotyledons</taxon>
        <taxon>Gunneridae</taxon>
        <taxon>Pentapetalae</taxon>
        <taxon>asterids</taxon>
        <taxon>Ericales</taxon>
        <taxon>Ericaceae</taxon>
        <taxon>Ericoideae</taxon>
        <taxon>Rhodoreae</taxon>
        <taxon>Rhododendron</taxon>
    </lineage>
</organism>
<accession>A0AAV6KG54</accession>
<feature type="domain" description="Trichome birefringence-like N-terminal" evidence="1">
    <location>
        <begin position="70"/>
        <end position="107"/>
    </location>
</feature>
<dbReference type="Pfam" id="PF14416">
    <property type="entry name" value="PMR5N"/>
    <property type="match status" value="1"/>
</dbReference>
<name>A0AAV6KG54_9ERIC</name>
<dbReference type="GO" id="GO:0005794">
    <property type="term" value="C:Golgi apparatus"/>
    <property type="evidence" value="ECO:0007669"/>
    <property type="project" value="TreeGrafter"/>
</dbReference>
<dbReference type="GO" id="GO:0016413">
    <property type="term" value="F:O-acetyltransferase activity"/>
    <property type="evidence" value="ECO:0007669"/>
    <property type="project" value="InterPro"/>
</dbReference>
<dbReference type="AlphaFoldDB" id="A0AAV6KG54"/>
<protein>
    <recommendedName>
        <fullName evidence="1">Trichome birefringence-like N-terminal domain-containing protein</fullName>
    </recommendedName>
</protein>
<keyword evidence="3" id="KW-1185">Reference proteome</keyword>
<proteinExistence type="predicted"/>
<sequence length="110" mass="12437">MSLAPERSLSMIVDIDDGKQREEGLWVGEIVVNKKKGQDVAASSEDLEQDQTAVSCSKEIGSMMTHTLFSLYNSSMCPFIEQQFDCQGNGRPDKLYLKYRWKPTACELPR</sequence>
<dbReference type="PANTHER" id="PTHR32285:SF206">
    <property type="entry name" value="PROTEIN TRICHOME BIREFRINGENCE-LIKE 37"/>
    <property type="match status" value="1"/>
</dbReference>
<evidence type="ECO:0000313" key="3">
    <source>
        <dbReference type="Proteomes" id="UP000823749"/>
    </source>
</evidence>